<sequence>MPSTKRFQHVIETPEPGEWELSGYEAAMPITEKSNPLTWDLDKADAGKIVQLLGQCDAEIFQEKGQGMPAYQLTQAHPLDTEKKDAFPISASASALPDHFSWFGNSESPFSFHCNLHPPFLASDFHLLPAATVQRISSDHHAASGRESAGSAEGARWGAGGAEWRGHLWMDDIPHVGEYPGPIFVSLPLGISPKTMKLIIHHS</sequence>
<name>A0AAX6SJ45_HETGA</name>
<protein>
    <submittedName>
        <fullName evidence="2">Uncharacterized protein LOC110347979 isoform X1</fullName>
    </submittedName>
</protein>
<dbReference type="AlphaFoldDB" id="A0AAX6SJ45"/>
<evidence type="ECO:0000313" key="1">
    <source>
        <dbReference type="Proteomes" id="UP000694906"/>
    </source>
</evidence>
<dbReference type="Gene3D" id="1.10.8.1080">
    <property type="match status" value="1"/>
</dbReference>
<reference evidence="2" key="1">
    <citation type="submission" date="2025-08" db="UniProtKB">
        <authorList>
            <consortium name="RefSeq"/>
        </authorList>
    </citation>
    <scope>IDENTIFICATION</scope>
</reference>
<proteinExistence type="predicted"/>
<accession>A0AAX6SJ45</accession>
<organism evidence="1 2">
    <name type="scientific">Heterocephalus glaber</name>
    <name type="common">Naked mole rat</name>
    <dbReference type="NCBI Taxonomy" id="10181"/>
    <lineage>
        <taxon>Eukaryota</taxon>
        <taxon>Metazoa</taxon>
        <taxon>Chordata</taxon>
        <taxon>Craniata</taxon>
        <taxon>Vertebrata</taxon>
        <taxon>Euteleostomi</taxon>
        <taxon>Mammalia</taxon>
        <taxon>Eutheria</taxon>
        <taxon>Euarchontoglires</taxon>
        <taxon>Glires</taxon>
        <taxon>Rodentia</taxon>
        <taxon>Hystricomorpha</taxon>
        <taxon>Bathyergidae</taxon>
        <taxon>Heterocephalus</taxon>
    </lineage>
</organism>
<dbReference type="Proteomes" id="UP000694906">
    <property type="component" value="Unplaced"/>
</dbReference>
<dbReference type="RefSeq" id="XP_021109486.1">
    <property type="nucleotide sequence ID" value="XM_021253827.1"/>
</dbReference>
<dbReference type="GeneID" id="110347979"/>
<keyword evidence="1" id="KW-1185">Reference proteome</keyword>
<gene>
    <name evidence="2" type="primary">LOC110347979</name>
</gene>
<evidence type="ECO:0000313" key="2">
    <source>
        <dbReference type="RefSeq" id="XP_021109486.1"/>
    </source>
</evidence>